<feature type="domain" description="PucR C-terminal helix-turn-helix" evidence="3">
    <location>
        <begin position="432"/>
        <end position="490"/>
    </location>
</feature>
<comment type="caution">
    <text evidence="4">The sequence shown here is derived from an EMBL/GenBank/DDBJ whole genome shotgun (WGS) entry which is preliminary data.</text>
</comment>
<name>A0ABV9H097_9BURK</name>
<dbReference type="InterPro" id="IPR012914">
    <property type="entry name" value="PucR_dom"/>
</dbReference>
<dbReference type="PANTHER" id="PTHR33744">
    <property type="entry name" value="CARBOHYDRATE DIACID REGULATOR"/>
    <property type="match status" value="1"/>
</dbReference>
<proteinExistence type="predicted"/>
<feature type="domain" description="Purine catabolism PurC-like" evidence="2">
    <location>
        <begin position="7"/>
        <end position="123"/>
    </location>
</feature>
<dbReference type="EMBL" id="JBHSEW010000023">
    <property type="protein sequence ID" value="MFC4623602.1"/>
    <property type="molecule type" value="Genomic_DNA"/>
</dbReference>
<organism evidence="4 5">
    <name type="scientific">Comamonas nitrativorans</name>
    <dbReference type="NCBI Taxonomy" id="108437"/>
    <lineage>
        <taxon>Bacteria</taxon>
        <taxon>Pseudomonadati</taxon>
        <taxon>Pseudomonadota</taxon>
        <taxon>Betaproteobacteria</taxon>
        <taxon>Burkholderiales</taxon>
        <taxon>Comamonadaceae</taxon>
        <taxon>Comamonas</taxon>
    </lineage>
</organism>
<dbReference type="Gene3D" id="1.10.10.2840">
    <property type="entry name" value="PucR C-terminal helix-turn-helix domain"/>
    <property type="match status" value="1"/>
</dbReference>
<dbReference type="PANTHER" id="PTHR33744:SF1">
    <property type="entry name" value="DNA-BINDING TRANSCRIPTIONAL ACTIVATOR ADER"/>
    <property type="match status" value="1"/>
</dbReference>
<evidence type="ECO:0000313" key="5">
    <source>
        <dbReference type="Proteomes" id="UP001595967"/>
    </source>
</evidence>
<dbReference type="InterPro" id="IPR025736">
    <property type="entry name" value="PucR_C-HTH_dom"/>
</dbReference>
<dbReference type="Pfam" id="PF13556">
    <property type="entry name" value="HTH_30"/>
    <property type="match status" value="1"/>
</dbReference>
<dbReference type="Proteomes" id="UP001595967">
    <property type="component" value="Unassembled WGS sequence"/>
</dbReference>
<reference evidence="5" key="1">
    <citation type="journal article" date="2019" name="Int. J. Syst. Evol. Microbiol.">
        <title>The Global Catalogue of Microorganisms (GCM) 10K type strain sequencing project: providing services to taxonomists for standard genome sequencing and annotation.</title>
        <authorList>
            <consortium name="The Broad Institute Genomics Platform"/>
            <consortium name="The Broad Institute Genome Sequencing Center for Infectious Disease"/>
            <person name="Wu L."/>
            <person name="Ma J."/>
        </authorList>
    </citation>
    <scope>NUCLEOTIDE SEQUENCE [LARGE SCALE GENOMIC DNA]</scope>
    <source>
        <strain evidence="5">JCM 11650</strain>
    </source>
</reference>
<evidence type="ECO:0000259" key="2">
    <source>
        <dbReference type="Pfam" id="PF07905"/>
    </source>
</evidence>
<dbReference type="RefSeq" id="WP_377728214.1">
    <property type="nucleotide sequence ID" value="NZ_JBHSEW010000023.1"/>
</dbReference>
<evidence type="ECO:0000259" key="3">
    <source>
        <dbReference type="Pfam" id="PF13556"/>
    </source>
</evidence>
<dbReference type="Pfam" id="PF07905">
    <property type="entry name" value="PucR"/>
    <property type="match status" value="1"/>
</dbReference>
<keyword evidence="5" id="KW-1185">Reference proteome</keyword>
<dbReference type="InterPro" id="IPR042070">
    <property type="entry name" value="PucR_C-HTH_sf"/>
</dbReference>
<evidence type="ECO:0000313" key="4">
    <source>
        <dbReference type="EMBL" id="MFC4623602.1"/>
    </source>
</evidence>
<sequence length="519" mass="57980">MPLTITDIVQLPELHTRLLAGSQGADRTVRWAHVCELADPTEWLGEGDLLMTTGMGIPGGAQAQVAYIERLHQSGLAGVMIGENMQAPPDLSALYAQADALGLPVLMTRYGVPFASVTRAVIDAGRQEEFERRNAINRLFVSARMAIEGLSLEQLLLRLEQDMKAELMLLDPQEKTQFWWPRKAIPLNLQDAIAHQPLDFSPTQPVVRRYMLDDGDVFAVSIPSRKGGVLLLRHGQGHLLEYSLLHHLVAVLGIAIERLRMETERSLRIGAQLLDDLLSLRLAPYEIGRQLEAFQLQVETACLAVARPGSQTLSAMSEWGLQFLRRRLSVMLRPQGDELIVMAHARDIPVVQTILETGLGFSHAIGSYERLPQALREARLALVHVGTYPVVAYAQIEDKAPWLPDNLEEAAQTFEQLLGPLAEHDERQGATLLYTLRVFLEHNRSWLMAAKHLHIHKTTLIYRIRKIESITGRSLDHTEDVAILWLALRAGEIAGMSSAQKRRPAKVGSSNELSKREYL</sequence>
<dbReference type="InterPro" id="IPR051448">
    <property type="entry name" value="CdaR-like_regulators"/>
</dbReference>
<evidence type="ECO:0000256" key="1">
    <source>
        <dbReference type="SAM" id="MobiDB-lite"/>
    </source>
</evidence>
<accession>A0ABV9H097</accession>
<feature type="region of interest" description="Disordered" evidence="1">
    <location>
        <begin position="499"/>
        <end position="519"/>
    </location>
</feature>
<gene>
    <name evidence="4" type="ORF">ACFO3A_15505</name>
</gene>
<protein>
    <submittedName>
        <fullName evidence="4">PucR family transcriptional regulator</fullName>
    </submittedName>
</protein>